<comment type="caution">
    <text evidence="2">The sequence shown here is derived from an EMBL/GenBank/DDBJ whole genome shotgun (WGS) entry which is preliminary data.</text>
</comment>
<evidence type="ECO:0008006" key="4">
    <source>
        <dbReference type="Google" id="ProtNLM"/>
    </source>
</evidence>
<feature type="compositionally biased region" description="Polar residues" evidence="1">
    <location>
        <begin position="26"/>
        <end position="52"/>
    </location>
</feature>
<accession>A0AAE0NE62</accession>
<sequence length="262" mass="28796">MHHQRRKSGHGSGNSSTTDVRKAVTASDSSYKLKNSSRPAPMTRRTTPQTAQKLGKSPKDREREWEEERWWDEERESFPQYCMICEKQFLPSGELFVYCSDACRIHDQTADGGAPPTPSHHSRSHAAASYPFYSGVPEPRDIIPRASPSRPGSMAYSPPSISHTSAIAALQSLSIRPPSPPSPIGTYQTSMWPFTRSAATSPSSSYTRPVSGMFPSTYDGAYYGAGTASAYGTSSDRPLPSRRPGIYSRPKSIELVTPMMGR</sequence>
<keyword evidence="3" id="KW-1185">Reference proteome</keyword>
<reference evidence="2" key="2">
    <citation type="submission" date="2023-06" db="EMBL/GenBank/DDBJ databases">
        <authorList>
            <consortium name="Lawrence Berkeley National Laboratory"/>
            <person name="Haridas S."/>
            <person name="Hensen N."/>
            <person name="Bonometti L."/>
            <person name="Westerberg I."/>
            <person name="Brannstrom I.O."/>
            <person name="Guillou S."/>
            <person name="Cros-Aarteil S."/>
            <person name="Calhoun S."/>
            <person name="Kuo A."/>
            <person name="Mondo S."/>
            <person name="Pangilinan J."/>
            <person name="Riley R."/>
            <person name="Labutti K."/>
            <person name="Andreopoulos B."/>
            <person name="Lipzen A."/>
            <person name="Chen C."/>
            <person name="Yanf M."/>
            <person name="Daum C."/>
            <person name="Ng V."/>
            <person name="Clum A."/>
            <person name="Steindorff A."/>
            <person name="Ohm R."/>
            <person name="Martin F."/>
            <person name="Silar P."/>
            <person name="Natvig D."/>
            <person name="Lalanne C."/>
            <person name="Gautier V."/>
            <person name="Ament-Velasquez S.L."/>
            <person name="Kruys A."/>
            <person name="Hutchinson M.I."/>
            <person name="Powell A.J."/>
            <person name="Barry K."/>
            <person name="Miller A.N."/>
            <person name="Grigoriev I.V."/>
            <person name="Debuchy R."/>
            <person name="Gladieux P."/>
            <person name="Thoren M.H."/>
            <person name="Johannesson H."/>
        </authorList>
    </citation>
    <scope>NUCLEOTIDE SEQUENCE</scope>
    <source>
        <strain evidence="2">CBS 958.72</strain>
    </source>
</reference>
<feature type="compositionally biased region" description="Basic and acidic residues" evidence="1">
    <location>
        <begin position="57"/>
        <end position="68"/>
    </location>
</feature>
<dbReference type="EMBL" id="JAULSN010000002">
    <property type="protein sequence ID" value="KAK3379843.1"/>
    <property type="molecule type" value="Genomic_DNA"/>
</dbReference>
<evidence type="ECO:0000313" key="3">
    <source>
        <dbReference type="Proteomes" id="UP001287356"/>
    </source>
</evidence>
<protein>
    <recommendedName>
        <fullName evidence="4">Life-span regulatory factor domain-containing protein</fullName>
    </recommendedName>
</protein>
<feature type="region of interest" description="Disordered" evidence="1">
    <location>
        <begin position="139"/>
        <end position="160"/>
    </location>
</feature>
<proteinExistence type="predicted"/>
<gene>
    <name evidence="2" type="ORF">B0T24DRAFT_675592</name>
</gene>
<reference evidence="2" key="1">
    <citation type="journal article" date="2023" name="Mol. Phylogenet. Evol.">
        <title>Genome-scale phylogeny and comparative genomics of the fungal order Sordariales.</title>
        <authorList>
            <person name="Hensen N."/>
            <person name="Bonometti L."/>
            <person name="Westerberg I."/>
            <person name="Brannstrom I.O."/>
            <person name="Guillou S."/>
            <person name="Cros-Aarteil S."/>
            <person name="Calhoun S."/>
            <person name="Haridas S."/>
            <person name="Kuo A."/>
            <person name="Mondo S."/>
            <person name="Pangilinan J."/>
            <person name="Riley R."/>
            <person name="LaButti K."/>
            <person name="Andreopoulos B."/>
            <person name="Lipzen A."/>
            <person name="Chen C."/>
            <person name="Yan M."/>
            <person name="Daum C."/>
            <person name="Ng V."/>
            <person name="Clum A."/>
            <person name="Steindorff A."/>
            <person name="Ohm R.A."/>
            <person name="Martin F."/>
            <person name="Silar P."/>
            <person name="Natvig D.O."/>
            <person name="Lalanne C."/>
            <person name="Gautier V."/>
            <person name="Ament-Velasquez S.L."/>
            <person name="Kruys A."/>
            <person name="Hutchinson M.I."/>
            <person name="Powell A.J."/>
            <person name="Barry K."/>
            <person name="Miller A.N."/>
            <person name="Grigoriev I.V."/>
            <person name="Debuchy R."/>
            <person name="Gladieux P."/>
            <person name="Hiltunen Thoren M."/>
            <person name="Johannesson H."/>
        </authorList>
    </citation>
    <scope>NUCLEOTIDE SEQUENCE</scope>
    <source>
        <strain evidence="2">CBS 958.72</strain>
    </source>
</reference>
<dbReference type="Pfam" id="PF12855">
    <property type="entry name" value="Ecl1"/>
    <property type="match status" value="1"/>
</dbReference>
<evidence type="ECO:0000256" key="1">
    <source>
        <dbReference type="SAM" id="MobiDB-lite"/>
    </source>
</evidence>
<dbReference type="Proteomes" id="UP001287356">
    <property type="component" value="Unassembled WGS sequence"/>
</dbReference>
<feature type="region of interest" description="Disordered" evidence="1">
    <location>
        <begin position="1"/>
        <end position="70"/>
    </location>
</feature>
<evidence type="ECO:0000313" key="2">
    <source>
        <dbReference type="EMBL" id="KAK3379843.1"/>
    </source>
</evidence>
<name>A0AAE0NE62_9PEZI</name>
<dbReference type="AlphaFoldDB" id="A0AAE0NE62"/>
<organism evidence="2 3">
    <name type="scientific">Lasiosphaeria ovina</name>
    <dbReference type="NCBI Taxonomy" id="92902"/>
    <lineage>
        <taxon>Eukaryota</taxon>
        <taxon>Fungi</taxon>
        <taxon>Dikarya</taxon>
        <taxon>Ascomycota</taxon>
        <taxon>Pezizomycotina</taxon>
        <taxon>Sordariomycetes</taxon>
        <taxon>Sordariomycetidae</taxon>
        <taxon>Sordariales</taxon>
        <taxon>Lasiosphaeriaceae</taxon>
        <taxon>Lasiosphaeria</taxon>
    </lineage>
</organism>
<dbReference type="InterPro" id="IPR024368">
    <property type="entry name" value="Ecl1/2/3"/>
</dbReference>